<evidence type="ECO:0000313" key="2">
    <source>
        <dbReference type="Proteomes" id="UP000784294"/>
    </source>
</evidence>
<sequence length="284" mass="31386">MAYFSLERIVFPLSFSGHHFLSHLCYYLRIALLFGILRLTLWLEEVSQGVVSSGQQVRSRPVDSADPPTWQITLDPSTWSTECTRSVCEPCLEESGNLTTTDTPPIVHTGPTFSSCVVAELPDLAPGEQAVRYAYIRFSDSWAFDVSSITAGPSGESDVATNRFQPMVAGHTRRLLAQVVYTIEVADCDYKKLSLSSLEHEVRCSSASAGPISSAATSAALLSIDPEDLARIRILDMELASGLTETDHRFTCQCTKMMETQLTGQMPFEFVWKILSMRLKTDPS</sequence>
<reference evidence="1" key="1">
    <citation type="submission" date="2018-11" db="EMBL/GenBank/DDBJ databases">
        <authorList>
            <consortium name="Pathogen Informatics"/>
        </authorList>
    </citation>
    <scope>NUCLEOTIDE SEQUENCE</scope>
</reference>
<accession>A0A3S5CC49</accession>
<gene>
    <name evidence="1" type="ORF">PXEA_LOCUS2330</name>
</gene>
<name>A0A3S5CC49_9PLAT</name>
<keyword evidence="2" id="KW-1185">Reference proteome</keyword>
<evidence type="ECO:0000313" key="1">
    <source>
        <dbReference type="EMBL" id="VEL08890.1"/>
    </source>
</evidence>
<dbReference type="EMBL" id="CAAALY010004978">
    <property type="protein sequence ID" value="VEL08890.1"/>
    <property type="molecule type" value="Genomic_DNA"/>
</dbReference>
<dbReference type="Proteomes" id="UP000784294">
    <property type="component" value="Unassembled WGS sequence"/>
</dbReference>
<comment type="caution">
    <text evidence="1">The sequence shown here is derived from an EMBL/GenBank/DDBJ whole genome shotgun (WGS) entry which is preliminary data.</text>
</comment>
<organism evidence="1 2">
    <name type="scientific">Protopolystoma xenopodis</name>
    <dbReference type="NCBI Taxonomy" id="117903"/>
    <lineage>
        <taxon>Eukaryota</taxon>
        <taxon>Metazoa</taxon>
        <taxon>Spiralia</taxon>
        <taxon>Lophotrochozoa</taxon>
        <taxon>Platyhelminthes</taxon>
        <taxon>Monogenea</taxon>
        <taxon>Polyopisthocotylea</taxon>
        <taxon>Polystomatidea</taxon>
        <taxon>Polystomatidae</taxon>
        <taxon>Protopolystoma</taxon>
    </lineage>
</organism>
<dbReference type="AlphaFoldDB" id="A0A3S5CC49"/>
<proteinExistence type="predicted"/>
<protein>
    <submittedName>
        <fullName evidence="1">Uncharacterized protein</fullName>
    </submittedName>
</protein>